<dbReference type="OrthoDB" id="9804391at2"/>
<dbReference type="InterPro" id="IPR036010">
    <property type="entry name" value="2Fe-2S_ferredoxin-like_sf"/>
</dbReference>
<dbReference type="GO" id="GO:0006099">
    <property type="term" value="P:tricarboxylic acid cycle"/>
    <property type="evidence" value="ECO:0007669"/>
    <property type="project" value="UniProtKB-KW"/>
</dbReference>
<dbReference type="GO" id="GO:0022904">
    <property type="term" value="P:respiratory electron transport chain"/>
    <property type="evidence" value="ECO:0007669"/>
    <property type="project" value="TreeGrafter"/>
</dbReference>
<dbReference type="GO" id="GO:0009055">
    <property type="term" value="F:electron transfer activity"/>
    <property type="evidence" value="ECO:0007669"/>
    <property type="project" value="InterPro"/>
</dbReference>
<dbReference type="Proteomes" id="UP000182427">
    <property type="component" value="Chromosome I"/>
</dbReference>
<keyword evidence="7" id="KW-0001">2Fe-2S</keyword>
<dbReference type="PANTHER" id="PTHR11921:SF29">
    <property type="entry name" value="SUCCINATE DEHYDROGENASE [UBIQUINONE] IRON-SULFUR SUBUNIT, MITOCHONDRIAL"/>
    <property type="match status" value="1"/>
</dbReference>
<dbReference type="EC" id="1.3.5.1" evidence="4"/>
<keyword evidence="9" id="KW-0560">Oxidoreductase</keyword>
<dbReference type="InterPro" id="IPR025192">
    <property type="entry name" value="Succ_DH/fum_Rdtase_N"/>
</dbReference>
<dbReference type="PANTHER" id="PTHR11921">
    <property type="entry name" value="SUCCINATE DEHYDROGENASE IRON-SULFUR PROTEIN"/>
    <property type="match status" value="1"/>
</dbReference>
<keyword evidence="5" id="KW-0004">4Fe-4S</keyword>
<feature type="domain" description="4Fe-4S ferredoxin-type" evidence="14">
    <location>
        <begin position="162"/>
        <end position="194"/>
    </location>
</feature>
<dbReference type="InterPro" id="IPR009051">
    <property type="entry name" value="Helical_ferredxn"/>
</dbReference>
<dbReference type="SUPFAM" id="SSF46548">
    <property type="entry name" value="alpha-helical ferredoxin"/>
    <property type="match status" value="1"/>
</dbReference>
<keyword evidence="8" id="KW-0479">Metal-binding</keyword>
<evidence type="ECO:0000256" key="12">
    <source>
        <dbReference type="ARBA" id="ARBA00023291"/>
    </source>
</evidence>
<evidence type="ECO:0000259" key="14">
    <source>
        <dbReference type="PROSITE" id="PS51379"/>
    </source>
</evidence>
<dbReference type="RefSeq" id="WP_083344111.1">
    <property type="nucleotide sequence ID" value="NZ_LT629690.1"/>
</dbReference>
<name>A0A1G7H496_9BACT</name>
<dbReference type="Pfam" id="PF13183">
    <property type="entry name" value="Fer4_8"/>
    <property type="match status" value="1"/>
</dbReference>
<evidence type="ECO:0000256" key="1">
    <source>
        <dbReference type="ARBA" id="ARBA00001927"/>
    </source>
</evidence>
<comment type="cofactor">
    <cofactor evidence="2">
        <name>[4Fe-4S] cluster</name>
        <dbReference type="ChEBI" id="CHEBI:49883"/>
    </cofactor>
</comment>
<evidence type="ECO:0000256" key="3">
    <source>
        <dbReference type="ARBA" id="ARBA00009433"/>
    </source>
</evidence>
<protein>
    <recommendedName>
        <fullName evidence="4">succinate dehydrogenase</fullName>
        <ecNumber evidence="4">1.3.5.1</ecNumber>
    </recommendedName>
</protein>
<comment type="similarity">
    <text evidence="3">Belongs to the succinate dehydrogenase/fumarate reductase iron-sulfur protein family.</text>
</comment>
<dbReference type="GO" id="GO:0051539">
    <property type="term" value="F:4 iron, 4 sulfur cluster binding"/>
    <property type="evidence" value="ECO:0007669"/>
    <property type="project" value="UniProtKB-KW"/>
</dbReference>
<dbReference type="InterPro" id="IPR017896">
    <property type="entry name" value="4Fe4S_Fe-S-bd"/>
</dbReference>
<sequence length="267" mass="28719">MAKKSAHVEKPKPYTGSTFKVSIKRQASPDAPAHTEEFTLPYRSGLNITSVLVDIAANPINATGATTTAIAYDSNCLEEICGSCAMLINGKARMACSALVDALLHENGKGEITLAPLSKFPVVRDLAVDRSVLFENLKAVKAWVPIDGTYDLGAGPKQFPQIQEERYPLSNCISCTICMEVCPQFNDSTNFVGAATIAQARLFNLDPSGAVLKEDRLRALAGDGGVQECGYAQNCVQACPKQLPLTEAISDMGRDVAIQQVKDFFTR</sequence>
<dbReference type="NCBIfam" id="TIGR00384">
    <property type="entry name" value="dhsB"/>
    <property type="match status" value="1"/>
</dbReference>
<evidence type="ECO:0000256" key="5">
    <source>
        <dbReference type="ARBA" id="ARBA00022485"/>
    </source>
</evidence>
<evidence type="ECO:0000256" key="9">
    <source>
        <dbReference type="ARBA" id="ARBA00023002"/>
    </source>
</evidence>
<accession>A0A1G7H496</accession>
<reference evidence="15 16" key="1">
    <citation type="submission" date="2016-10" db="EMBL/GenBank/DDBJ databases">
        <authorList>
            <person name="de Groot N.N."/>
        </authorList>
    </citation>
    <scope>NUCLEOTIDE SEQUENCE [LARGE SCALE GENOMIC DNA]</scope>
    <source>
        <strain evidence="15 16">GAS232</strain>
    </source>
</reference>
<evidence type="ECO:0000256" key="11">
    <source>
        <dbReference type="ARBA" id="ARBA00023014"/>
    </source>
</evidence>
<proteinExistence type="inferred from homology"/>
<dbReference type="InterPro" id="IPR004489">
    <property type="entry name" value="Succ_DH/fum_Rdtase_Fe-S"/>
</dbReference>
<evidence type="ECO:0000256" key="13">
    <source>
        <dbReference type="ARBA" id="ARBA00034078"/>
    </source>
</evidence>
<dbReference type="InterPro" id="IPR012675">
    <property type="entry name" value="Beta-grasp_dom_sf"/>
</dbReference>
<evidence type="ECO:0000256" key="10">
    <source>
        <dbReference type="ARBA" id="ARBA00023004"/>
    </source>
</evidence>
<evidence type="ECO:0000313" key="15">
    <source>
        <dbReference type="EMBL" id="SDE95242.1"/>
    </source>
</evidence>
<dbReference type="PROSITE" id="PS51379">
    <property type="entry name" value="4FE4S_FER_2"/>
    <property type="match status" value="1"/>
</dbReference>
<dbReference type="InterPro" id="IPR017900">
    <property type="entry name" value="4Fe4S_Fe_S_CS"/>
</dbReference>
<dbReference type="EMBL" id="LT629690">
    <property type="protein sequence ID" value="SDE95242.1"/>
    <property type="molecule type" value="Genomic_DNA"/>
</dbReference>
<evidence type="ECO:0000313" key="16">
    <source>
        <dbReference type="Proteomes" id="UP000182427"/>
    </source>
</evidence>
<dbReference type="GO" id="GO:0046872">
    <property type="term" value="F:metal ion binding"/>
    <property type="evidence" value="ECO:0007669"/>
    <property type="project" value="UniProtKB-KW"/>
</dbReference>
<comment type="cofactor">
    <cofactor evidence="13">
        <name>[2Fe-2S] cluster</name>
        <dbReference type="ChEBI" id="CHEBI:190135"/>
    </cofactor>
</comment>
<dbReference type="AlphaFoldDB" id="A0A1G7H496"/>
<organism evidence="15 16">
    <name type="scientific">Terriglobus roseus</name>
    <dbReference type="NCBI Taxonomy" id="392734"/>
    <lineage>
        <taxon>Bacteria</taxon>
        <taxon>Pseudomonadati</taxon>
        <taxon>Acidobacteriota</taxon>
        <taxon>Terriglobia</taxon>
        <taxon>Terriglobales</taxon>
        <taxon>Acidobacteriaceae</taxon>
        <taxon>Terriglobus</taxon>
    </lineage>
</organism>
<dbReference type="PROSITE" id="PS00198">
    <property type="entry name" value="4FE4S_FER_1"/>
    <property type="match status" value="1"/>
</dbReference>
<dbReference type="SUPFAM" id="SSF54292">
    <property type="entry name" value="2Fe-2S ferredoxin-like"/>
    <property type="match status" value="1"/>
</dbReference>
<keyword evidence="12" id="KW-0003">3Fe-4S</keyword>
<dbReference type="InterPro" id="IPR050573">
    <property type="entry name" value="SDH/FRD_Iron-Sulfur"/>
</dbReference>
<keyword evidence="6" id="KW-0816">Tricarboxylic acid cycle</keyword>
<comment type="cofactor">
    <cofactor evidence="1">
        <name>[3Fe-4S] cluster</name>
        <dbReference type="ChEBI" id="CHEBI:21137"/>
    </cofactor>
</comment>
<dbReference type="NCBIfam" id="NF006391">
    <property type="entry name" value="PRK08640.1"/>
    <property type="match status" value="1"/>
</dbReference>
<dbReference type="GO" id="GO:0051538">
    <property type="term" value="F:3 iron, 4 sulfur cluster binding"/>
    <property type="evidence" value="ECO:0007669"/>
    <property type="project" value="UniProtKB-KW"/>
</dbReference>
<keyword evidence="11" id="KW-0411">Iron-sulfur</keyword>
<evidence type="ECO:0000256" key="4">
    <source>
        <dbReference type="ARBA" id="ARBA00012792"/>
    </source>
</evidence>
<evidence type="ECO:0000256" key="6">
    <source>
        <dbReference type="ARBA" id="ARBA00022532"/>
    </source>
</evidence>
<keyword evidence="10" id="KW-0408">Iron</keyword>
<dbReference type="GO" id="GO:0008177">
    <property type="term" value="F:succinate dehydrogenase (quinone) activity"/>
    <property type="evidence" value="ECO:0007669"/>
    <property type="project" value="UniProtKB-EC"/>
</dbReference>
<evidence type="ECO:0000256" key="8">
    <source>
        <dbReference type="ARBA" id="ARBA00022723"/>
    </source>
</evidence>
<gene>
    <name evidence="15" type="ORF">SAMN05444167_0907</name>
</gene>
<evidence type="ECO:0000256" key="2">
    <source>
        <dbReference type="ARBA" id="ARBA00001966"/>
    </source>
</evidence>
<dbReference type="Gene3D" id="1.10.1060.10">
    <property type="entry name" value="Alpha-helical ferredoxin"/>
    <property type="match status" value="1"/>
</dbReference>
<dbReference type="GO" id="GO:0051537">
    <property type="term" value="F:2 iron, 2 sulfur cluster binding"/>
    <property type="evidence" value="ECO:0007669"/>
    <property type="project" value="UniProtKB-KW"/>
</dbReference>
<dbReference type="Pfam" id="PF13085">
    <property type="entry name" value="Fer2_3"/>
    <property type="match status" value="1"/>
</dbReference>
<evidence type="ECO:0000256" key="7">
    <source>
        <dbReference type="ARBA" id="ARBA00022714"/>
    </source>
</evidence>
<dbReference type="Gene3D" id="3.10.20.30">
    <property type="match status" value="1"/>
</dbReference>
<keyword evidence="16" id="KW-1185">Reference proteome</keyword>